<feature type="compositionally biased region" description="Basic residues" evidence="1">
    <location>
        <begin position="50"/>
        <end position="61"/>
    </location>
</feature>
<dbReference type="AlphaFoldDB" id="A0A0D2G3V8"/>
<dbReference type="HOGENOM" id="CLU_470889_0_0_1"/>
<organism evidence="2 3">
    <name type="scientific">Phialophora macrospora</name>
    <dbReference type="NCBI Taxonomy" id="1851006"/>
    <lineage>
        <taxon>Eukaryota</taxon>
        <taxon>Fungi</taxon>
        <taxon>Dikarya</taxon>
        <taxon>Ascomycota</taxon>
        <taxon>Pezizomycotina</taxon>
        <taxon>Eurotiomycetes</taxon>
        <taxon>Chaetothyriomycetidae</taxon>
        <taxon>Chaetothyriales</taxon>
        <taxon>Herpotrichiellaceae</taxon>
        <taxon>Phialophora</taxon>
    </lineage>
</organism>
<dbReference type="PANTHER" id="PTHR37540">
    <property type="entry name" value="TRANSCRIPTION FACTOR (ACR-2), PUTATIVE-RELATED-RELATED"/>
    <property type="match status" value="1"/>
</dbReference>
<feature type="compositionally biased region" description="Polar residues" evidence="1">
    <location>
        <begin position="81"/>
        <end position="93"/>
    </location>
</feature>
<feature type="region of interest" description="Disordered" evidence="1">
    <location>
        <begin position="1"/>
        <end position="147"/>
    </location>
</feature>
<evidence type="ECO:0000256" key="1">
    <source>
        <dbReference type="SAM" id="MobiDB-lite"/>
    </source>
</evidence>
<sequence>MSGRRYQVHFLSPNASVATLDGNKSTSRRSIEAARSEARSHAARVSHPSAKGHRPSTRKVRTANFVNSDDGSAAISPASERGSNTTSPVSVSPGTEPELDGPDKRSPHATLPILKFRLHVENGKDKRTSASRVSQRDEGESFESVRRRGRATSVPVSLPKEISKSALDPFARSALELSVPDEHLLHVYLSTVPDQIYGSSASDVSEIIRNGTVGVVATNDVVVMWLLLVIESQVVSFQPTRKERQLSILTRRSVVYRLMNERLTDENTPLMDDYILAVAVAAASEHRMGNAQGAQYHIRAVRKLLEWRGGLTSIRNVTYPLGLMIVNIFVEQGVDGMWKSHDALQKKVADVSQWIRDVQSWNFTLRHHAATTGQVANDYPTPESEDGHDQESPFTDYQSRRARAFAPKTALYDYVALPEGPLDEAQYRFYLGILFALNSALYAFRDSESTTTAYLKGVTSAVEMSALHNFTLRAGGAKLPSLLLLLMIAHKAVDSGDRNESTEVVFHVEQVFEFVEIMMMATAGTRKSFLRALESCLVSPIMTTRDLAFMNNAKLDILAGEVEDVWLSENLHSTGGSIG</sequence>
<keyword evidence="3" id="KW-1185">Reference proteome</keyword>
<dbReference type="Proteomes" id="UP000054266">
    <property type="component" value="Unassembled WGS sequence"/>
</dbReference>
<evidence type="ECO:0000313" key="3">
    <source>
        <dbReference type="Proteomes" id="UP000054266"/>
    </source>
</evidence>
<feature type="compositionally biased region" description="Basic and acidic residues" evidence="1">
    <location>
        <begin position="29"/>
        <end position="40"/>
    </location>
</feature>
<reference evidence="2 3" key="1">
    <citation type="submission" date="2015-01" db="EMBL/GenBank/DDBJ databases">
        <title>The Genome Sequence of Capronia semiimmersa CBS27337.</title>
        <authorList>
            <consortium name="The Broad Institute Genomics Platform"/>
            <person name="Cuomo C."/>
            <person name="de Hoog S."/>
            <person name="Gorbushina A."/>
            <person name="Stielow B."/>
            <person name="Teixiera M."/>
            <person name="Abouelleil A."/>
            <person name="Chapman S.B."/>
            <person name="Priest M."/>
            <person name="Young S.K."/>
            <person name="Wortman J."/>
            <person name="Nusbaum C."/>
            <person name="Birren B."/>
        </authorList>
    </citation>
    <scope>NUCLEOTIDE SEQUENCE [LARGE SCALE GENOMIC DNA]</scope>
    <source>
        <strain evidence="2 3">CBS 27337</strain>
    </source>
</reference>
<feature type="compositionally biased region" description="Basic and acidic residues" evidence="1">
    <location>
        <begin position="118"/>
        <end position="146"/>
    </location>
</feature>
<proteinExistence type="predicted"/>
<feature type="region of interest" description="Disordered" evidence="1">
    <location>
        <begin position="375"/>
        <end position="394"/>
    </location>
</feature>
<evidence type="ECO:0000313" key="2">
    <source>
        <dbReference type="EMBL" id="KIW66754.1"/>
    </source>
</evidence>
<name>A0A0D2G3V8_9EURO</name>
<accession>A0A0D2G3V8</accession>
<protein>
    <recommendedName>
        <fullName evidence="4">Transcription factor domain-containing protein</fullName>
    </recommendedName>
</protein>
<gene>
    <name evidence="2" type="ORF">PV04_06053</name>
</gene>
<dbReference type="EMBL" id="KN846959">
    <property type="protein sequence ID" value="KIW66754.1"/>
    <property type="molecule type" value="Genomic_DNA"/>
</dbReference>
<evidence type="ECO:0008006" key="4">
    <source>
        <dbReference type="Google" id="ProtNLM"/>
    </source>
</evidence>
<feature type="compositionally biased region" description="Polar residues" evidence="1">
    <location>
        <begin position="13"/>
        <end position="25"/>
    </location>
</feature>